<feature type="signal peptide" evidence="1">
    <location>
        <begin position="1"/>
        <end position="26"/>
    </location>
</feature>
<evidence type="ECO:0000313" key="3">
    <source>
        <dbReference type="Proteomes" id="UP001499974"/>
    </source>
</evidence>
<reference evidence="3" key="1">
    <citation type="journal article" date="2019" name="Int. J. Syst. Evol. Microbiol.">
        <title>The Global Catalogue of Microorganisms (GCM) 10K type strain sequencing project: providing services to taxonomists for standard genome sequencing and annotation.</title>
        <authorList>
            <consortium name="The Broad Institute Genomics Platform"/>
            <consortium name="The Broad Institute Genome Sequencing Center for Infectious Disease"/>
            <person name="Wu L."/>
            <person name="Ma J."/>
        </authorList>
    </citation>
    <scope>NUCLEOTIDE SEQUENCE [LARGE SCALE GENOMIC DNA]</scope>
    <source>
        <strain evidence="3">JCM 18531</strain>
    </source>
</reference>
<accession>A0ABP8Y5T3</accession>
<keyword evidence="3" id="KW-1185">Reference proteome</keyword>
<organism evidence="2 3">
    <name type="scientific">Nocardioides conyzicola</name>
    <dbReference type="NCBI Taxonomy" id="1651781"/>
    <lineage>
        <taxon>Bacteria</taxon>
        <taxon>Bacillati</taxon>
        <taxon>Actinomycetota</taxon>
        <taxon>Actinomycetes</taxon>
        <taxon>Propionibacteriales</taxon>
        <taxon>Nocardioidaceae</taxon>
        <taxon>Nocardioides</taxon>
    </lineage>
</organism>
<evidence type="ECO:0000313" key="2">
    <source>
        <dbReference type="EMBL" id="GAA4720555.1"/>
    </source>
</evidence>
<dbReference type="RefSeq" id="WP_345524094.1">
    <property type="nucleotide sequence ID" value="NZ_BAABKM010000005.1"/>
</dbReference>
<name>A0ABP8Y5T3_9ACTN</name>
<evidence type="ECO:0000256" key="1">
    <source>
        <dbReference type="SAM" id="SignalP"/>
    </source>
</evidence>
<dbReference type="Proteomes" id="UP001499974">
    <property type="component" value="Unassembled WGS sequence"/>
</dbReference>
<keyword evidence="1" id="KW-0732">Signal</keyword>
<feature type="chain" id="PRO_5045911702" evidence="1">
    <location>
        <begin position="27"/>
        <end position="181"/>
    </location>
</feature>
<gene>
    <name evidence="2" type="ORF">GCM10023349_45890</name>
</gene>
<proteinExistence type="predicted"/>
<sequence>MKLGNSVATVLAAALAVGLLAGPASAEKVRYGDPADTTGSLTDIRAVTPDHRTTRLVVKVGFTDLRRRSTGGPAGLTIAIDTRADRAGAEYRLSTGLQAGMDYQLMRVRHGKVVGEPLTCPHQVRLDYAADRLTLATARTCIGSPESIRIGVKMRDDWDASHPMVDWLGAPRSYTAWLVSS</sequence>
<dbReference type="EMBL" id="BAABKM010000005">
    <property type="protein sequence ID" value="GAA4720555.1"/>
    <property type="molecule type" value="Genomic_DNA"/>
</dbReference>
<comment type="caution">
    <text evidence="2">The sequence shown here is derived from an EMBL/GenBank/DDBJ whole genome shotgun (WGS) entry which is preliminary data.</text>
</comment>
<protein>
    <submittedName>
        <fullName evidence="2">Uncharacterized protein</fullName>
    </submittedName>
</protein>